<dbReference type="Gene3D" id="1.20.930.60">
    <property type="match status" value="1"/>
</dbReference>
<dbReference type="HOGENOM" id="CLU_1928276_0_0_1"/>
<name>K5WNZ4_AGABU</name>
<evidence type="ECO:0000313" key="2">
    <source>
        <dbReference type="Proteomes" id="UP000008493"/>
    </source>
</evidence>
<gene>
    <name evidence="1" type="ORF">AGABI1DRAFT_130770</name>
</gene>
<dbReference type="AlphaFoldDB" id="K5WNZ4"/>
<dbReference type="RefSeq" id="XP_007332340.1">
    <property type="nucleotide sequence ID" value="XM_007332278.1"/>
</dbReference>
<sequence>MAIQLDYPPYDLTHNKEFSYDTVLRRWPSTLAGVIDELNQQCQGISLLVKEGSISKEVGDVKIEETSSIMNKISLFKHEMTQNEPFHPIPNDGELHSDIYNQELKALTES</sequence>
<dbReference type="Proteomes" id="UP000008493">
    <property type="component" value="Unassembled WGS sequence"/>
</dbReference>
<accession>K5WNZ4</accession>
<proteinExistence type="predicted"/>
<dbReference type="EMBL" id="JH971398">
    <property type="protein sequence ID" value="EKM77046.1"/>
    <property type="molecule type" value="Genomic_DNA"/>
</dbReference>
<organism evidence="1 2">
    <name type="scientific">Agaricus bisporus var. burnettii (strain JB137-S8 / ATCC MYA-4627 / FGSC 10392)</name>
    <name type="common">White button mushroom</name>
    <dbReference type="NCBI Taxonomy" id="597362"/>
    <lineage>
        <taxon>Eukaryota</taxon>
        <taxon>Fungi</taxon>
        <taxon>Dikarya</taxon>
        <taxon>Basidiomycota</taxon>
        <taxon>Agaricomycotina</taxon>
        <taxon>Agaricomycetes</taxon>
        <taxon>Agaricomycetidae</taxon>
        <taxon>Agaricales</taxon>
        <taxon>Agaricineae</taxon>
        <taxon>Agaricaceae</taxon>
        <taxon>Agaricus</taxon>
    </lineage>
</organism>
<keyword evidence="2" id="KW-1185">Reference proteome</keyword>
<dbReference type="OrthoDB" id="541375at2759"/>
<evidence type="ECO:0000313" key="1">
    <source>
        <dbReference type="EMBL" id="EKM77046.1"/>
    </source>
</evidence>
<dbReference type="InParanoid" id="K5WNZ4"/>
<protein>
    <submittedName>
        <fullName evidence="1">Uncharacterized protein</fullName>
    </submittedName>
</protein>
<reference evidence="2" key="1">
    <citation type="journal article" date="2012" name="Proc. Natl. Acad. Sci. U.S.A.">
        <title>Genome sequence of the button mushroom Agaricus bisporus reveals mechanisms governing adaptation to a humic-rich ecological niche.</title>
        <authorList>
            <person name="Morin E."/>
            <person name="Kohler A."/>
            <person name="Baker A.R."/>
            <person name="Foulongne-Oriol M."/>
            <person name="Lombard V."/>
            <person name="Nagy L.G."/>
            <person name="Ohm R.A."/>
            <person name="Patyshakuliyeva A."/>
            <person name="Brun A."/>
            <person name="Aerts A.L."/>
            <person name="Bailey A.M."/>
            <person name="Billette C."/>
            <person name="Coutinho P.M."/>
            <person name="Deakin G."/>
            <person name="Doddapaneni H."/>
            <person name="Floudas D."/>
            <person name="Grimwood J."/>
            <person name="Hilden K."/>
            <person name="Kuees U."/>
            <person name="LaButti K.M."/>
            <person name="Lapidus A."/>
            <person name="Lindquist E.A."/>
            <person name="Lucas S.M."/>
            <person name="Murat C."/>
            <person name="Riley R.W."/>
            <person name="Salamov A.A."/>
            <person name="Schmutz J."/>
            <person name="Subramanian V."/>
            <person name="Woesten H.A.B."/>
            <person name="Xu J."/>
            <person name="Eastwood D.C."/>
            <person name="Foster G.D."/>
            <person name="Sonnenberg A.S."/>
            <person name="Cullen D."/>
            <person name="de Vries R.P."/>
            <person name="Lundell T."/>
            <person name="Hibbett D.S."/>
            <person name="Henrissat B."/>
            <person name="Burton K.S."/>
            <person name="Kerrigan R.W."/>
            <person name="Challen M.P."/>
            <person name="Grigoriev I.V."/>
            <person name="Martin F."/>
        </authorList>
    </citation>
    <scope>NUCLEOTIDE SEQUENCE [LARGE SCALE GENOMIC DNA]</scope>
    <source>
        <strain evidence="2">JB137-S8 / ATCC MYA-4627 / FGSC 10392</strain>
    </source>
</reference>
<dbReference type="KEGG" id="abp:AGABI1DRAFT130770"/>
<dbReference type="GeneID" id="18827292"/>